<organism evidence="1 2">
    <name type="scientific">Acidisoma silvae</name>
    <dbReference type="NCBI Taxonomy" id="2802396"/>
    <lineage>
        <taxon>Bacteria</taxon>
        <taxon>Pseudomonadati</taxon>
        <taxon>Pseudomonadota</taxon>
        <taxon>Alphaproteobacteria</taxon>
        <taxon>Acetobacterales</taxon>
        <taxon>Acidocellaceae</taxon>
        <taxon>Acidisoma</taxon>
    </lineage>
</organism>
<comment type="caution">
    <text evidence="1">The sequence shown here is derived from an EMBL/GenBank/DDBJ whole genome shotgun (WGS) entry which is preliminary data.</text>
</comment>
<reference evidence="1" key="2">
    <citation type="submission" date="2021-01" db="EMBL/GenBank/DDBJ databases">
        <authorList>
            <person name="Mieszkin S."/>
            <person name="Pouder E."/>
            <person name="Alain K."/>
        </authorList>
    </citation>
    <scope>NUCLEOTIDE SEQUENCE</scope>
    <source>
        <strain evidence="1">HW T2.11</strain>
    </source>
</reference>
<dbReference type="AlphaFoldDB" id="A0A964E1K1"/>
<evidence type="ECO:0000313" key="1">
    <source>
        <dbReference type="EMBL" id="MCB8878446.1"/>
    </source>
</evidence>
<evidence type="ECO:0000313" key="2">
    <source>
        <dbReference type="Proteomes" id="UP000708298"/>
    </source>
</evidence>
<dbReference type="Proteomes" id="UP000708298">
    <property type="component" value="Unassembled WGS sequence"/>
</dbReference>
<dbReference type="RefSeq" id="WP_227324089.1">
    <property type="nucleotide sequence ID" value="NZ_JAESVB010000036.1"/>
</dbReference>
<protein>
    <submittedName>
        <fullName evidence="1">Uncharacterized protein</fullName>
    </submittedName>
</protein>
<reference evidence="1" key="1">
    <citation type="journal article" date="2021" name="Microorganisms">
        <title>Acidisoma silvae sp. nov. and Acidisomacellulosilytica sp. nov., Two Acidophilic Bacteria Isolated from Decaying Wood, Hydrolyzing Cellulose and Producing Poly-3-hydroxybutyrate.</title>
        <authorList>
            <person name="Mieszkin S."/>
            <person name="Pouder E."/>
            <person name="Uroz S."/>
            <person name="Simon-Colin C."/>
            <person name="Alain K."/>
        </authorList>
    </citation>
    <scope>NUCLEOTIDE SEQUENCE</scope>
    <source>
        <strain evidence="1">HW T2.11</strain>
    </source>
</reference>
<keyword evidence="2" id="KW-1185">Reference proteome</keyword>
<sequence length="146" mass="15853">MIPPNTLRLYVPYDTRPPVPPVEVTAVAVSPRNTLVSRYLSAAHVEWTFDVSLTDPTGILRRFVQTFDAYARVNVSLNFGTVDVTLTDASISARLNEDVDAALIAADDGDTRPLLLRFIVEAKDIAQRSLNLTGVATTLDGLPALS</sequence>
<name>A0A964E1K1_9PROT</name>
<proteinExistence type="predicted"/>
<dbReference type="EMBL" id="JAESVB010000036">
    <property type="protein sequence ID" value="MCB8878446.1"/>
    <property type="molecule type" value="Genomic_DNA"/>
</dbReference>
<gene>
    <name evidence="1" type="ORF">ASILVAE211_24940</name>
</gene>
<accession>A0A964E1K1</accession>